<keyword evidence="1" id="KW-0472">Membrane</keyword>
<name>Q9DST5_9VIRU</name>
<accession>Q9DST5</accession>
<proteinExistence type="predicted"/>
<organism evidence="2">
    <name type="scientific">Diadromus pulchellus ascovirus 4a</name>
    <dbReference type="NCBI Taxonomy" id="158683"/>
    <lineage>
        <taxon>Viruses</taxon>
        <taxon>Varidnaviria</taxon>
        <taxon>Bamfordvirae</taxon>
        <taxon>Nucleocytoviricota</taxon>
        <taxon>Megaviricetes</taxon>
        <taxon>Pimascovirales</taxon>
        <taxon>Pimascovirales incertae sedis</taxon>
        <taxon>Ascoviridae</taxon>
        <taxon>Toursvirus</taxon>
        <taxon>Toursvirus dptv1a</taxon>
    </lineage>
</organism>
<sequence>MLKNYTTVICIFRALSSFWILSIWISHFFLMVICLAAEMGMLDNITTSERFLSKLYLLSMGRLTMSLTVIPGSPLNWALGFDPVFRNCKSKVLFGVDNALILV</sequence>
<keyword evidence="1" id="KW-1133">Transmembrane helix</keyword>
<keyword evidence="1" id="KW-0812">Transmembrane</keyword>
<feature type="transmembrane region" description="Helical" evidence="1">
    <location>
        <begin position="12"/>
        <end position="35"/>
    </location>
</feature>
<evidence type="ECO:0000256" key="1">
    <source>
        <dbReference type="SAM" id="Phobius"/>
    </source>
</evidence>
<reference evidence="2" key="2">
    <citation type="submission" date="2001-05" db="EMBL/GenBank/DDBJ databases">
        <authorList>
            <person name="Bigot Y."/>
        </authorList>
    </citation>
    <scope>NUCLEOTIDE SEQUENCE</scope>
</reference>
<protein>
    <submittedName>
        <fullName evidence="2">Uncharacterized protein</fullName>
    </submittedName>
</protein>
<evidence type="ECO:0000313" key="2">
    <source>
        <dbReference type="EMBL" id="CAC19150.1"/>
    </source>
</evidence>
<reference evidence="2" key="1">
    <citation type="journal article" date="2000" name="J. Gen. Virol.">
        <title>Phylogenetic position of the Diadromus pulchellus ascovirus DNA polymerase among viruses with large double-stranded DNA genomes.</title>
        <authorList>
            <person name="Stasiak K."/>
            <person name="Demattei M.V."/>
            <person name="Federici B.A."/>
            <person name="Bigot Y."/>
        </authorList>
    </citation>
    <scope>NUCLEOTIDE SEQUENCE</scope>
</reference>
<dbReference type="EMBL" id="AJ279815">
    <property type="protein sequence ID" value="CAC19150.1"/>
    <property type="molecule type" value="Genomic_DNA"/>
</dbReference>